<protein>
    <submittedName>
        <fullName evidence="1">24204_t:CDS:1</fullName>
    </submittedName>
</protein>
<name>A0ACA9SLL0_9GLOM</name>
<gene>
    <name evidence="1" type="ORF">RPERSI_LOCUS32086</name>
</gene>
<dbReference type="EMBL" id="CAJVQC010132257">
    <property type="protein sequence ID" value="CAG8841918.1"/>
    <property type="molecule type" value="Genomic_DNA"/>
</dbReference>
<feature type="non-terminal residue" evidence="1">
    <location>
        <position position="71"/>
    </location>
</feature>
<dbReference type="Proteomes" id="UP000789920">
    <property type="component" value="Unassembled WGS sequence"/>
</dbReference>
<evidence type="ECO:0000313" key="1">
    <source>
        <dbReference type="EMBL" id="CAG8841918.1"/>
    </source>
</evidence>
<accession>A0ACA9SLL0</accession>
<organism evidence="1 2">
    <name type="scientific">Racocetra persica</name>
    <dbReference type="NCBI Taxonomy" id="160502"/>
    <lineage>
        <taxon>Eukaryota</taxon>
        <taxon>Fungi</taxon>
        <taxon>Fungi incertae sedis</taxon>
        <taxon>Mucoromycota</taxon>
        <taxon>Glomeromycotina</taxon>
        <taxon>Glomeromycetes</taxon>
        <taxon>Diversisporales</taxon>
        <taxon>Gigasporaceae</taxon>
        <taxon>Racocetra</taxon>
    </lineage>
</organism>
<reference evidence="1" key="1">
    <citation type="submission" date="2021-06" db="EMBL/GenBank/DDBJ databases">
        <authorList>
            <person name="Kallberg Y."/>
            <person name="Tangrot J."/>
            <person name="Rosling A."/>
        </authorList>
    </citation>
    <scope>NUCLEOTIDE SEQUENCE</scope>
    <source>
        <strain evidence="1">MA461A</strain>
    </source>
</reference>
<evidence type="ECO:0000313" key="2">
    <source>
        <dbReference type="Proteomes" id="UP000789920"/>
    </source>
</evidence>
<keyword evidence="2" id="KW-1185">Reference proteome</keyword>
<comment type="caution">
    <text evidence="1">The sequence shown here is derived from an EMBL/GenBank/DDBJ whole genome shotgun (WGS) entry which is preliminary data.</text>
</comment>
<proteinExistence type="predicted"/>
<sequence>MNKFIIHHNSTSQNKDKSNENSDSEDKNNNIQNQKKTCTSWNINWSKIYLWLRKIENDNDVIILFYTWCKL</sequence>